<dbReference type="InterPro" id="IPR003726">
    <property type="entry name" value="HCY_dom"/>
</dbReference>
<evidence type="ECO:0000313" key="6">
    <source>
        <dbReference type="EMBL" id="QGY33156.1"/>
    </source>
</evidence>
<dbReference type="Proteomes" id="UP000502005">
    <property type="component" value="Plasmid pNE1B"/>
</dbReference>
<keyword evidence="1 4" id="KW-0489">Methyltransferase</keyword>
<keyword evidence="3 4" id="KW-0479">Metal-binding</keyword>
<name>A0A6B9GI05_PANCY</name>
<evidence type="ECO:0000256" key="4">
    <source>
        <dbReference type="PROSITE-ProRule" id="PRU00333"/>
    </source>
</evidence>
<evidence type="ECO:0000256" key="2">
    <source>
        <dbReference type="ARBA" id="ARBA00022679"/>
    </source>
</evidence>
<dbReference type="EMBL" id="CP024770">
    <property type="protein sequence ID" value="QGY33156.1"/>
    <property type="molecule type" value="Genomic_DNA"/>
</dbReference>
<dbReference type="PIRSF" id="PIRSF037505">
    <property type="entry name" value="Betaine_HMT"/>
    <property type="match status" value="1"/>
</dbReference>
<dbReference type="PANTHER" id="PTHR11103">
    <property type="entry name" value="SLR1189 PROTEIN"/>
    <property type="match status" value="1"/>
</dbReference>
<evidence type="ECO:0000256" key="3">
    <source>
        <dbReference type="PIRSR" id="PIRSR037505-2"/>
    </source>
</evidence>
<keyword evidence="2 4" id="KW-0808">Transferase</keyword>
<dbReference type="RefSeq" id="WP_208719314.1">
    <property type="nucleotide sequence ID" value="NZ_CP024770.1"/>
</dbReference>
<protein>
    <submittedName>
        <fullName evidence="6">Homocysteine S-methyltransferase</fullName>
    </submittedName>
</protein>
<dbReference type="Pfam" id="PF02574">
    <property type="entry name" value="S-methyl_trans"/>
    <property type="match status" value="1"/>
</dbReference>
<gene>
    <name evidence="6" type="ORF">CUN67_30040</name>
</gene>
<dbReference type="AlphaFoldDB" id="A0A6B9GI05"/>
<feature type="binding site" evidence="3 4">
    <location>
        <position position="285"/>
    </location>
    <ligand>
        <name>Zn(2+)</name>
        <dbReference type="ChEBI" id="CHEBI:29105"/>
    </ligand>
</feature>
<dbReference type="SUPFAM" id="SSF82282">
    <property type="entry name" value="Homocysteine S-methyltransferase"/>
    <property type="match status" value="1"/>
</dbReference>
<dbReference type="Gene3D" id="3.20.20.330">
    <property type="entry name" value="Homocysteine-binding-like domain"/>
    <property type="match status" value="1"/>
</dbReference>
<feature type="domain" description="Hcy-binding" evidence="5">
    <location>
        <begin position="1"/>
        <end position="299"/>
    </location>
</feature>
<geneLocation type="plasmid" evidence="7">
    <name>pne1b</name>
</geneLocation>
<dbReference type="PANTHER" id="PTHR11103:SF18">
    <property type="entry name" value="SLR1189 PROTEIN"/>
    <property type="match status" value="1"/>
</dbReference>
<feature type="binding site" evidence="3 4">
    <location>
        <position position="284"/>
    </location>
    <ligand>
        <name>Zn(2+)</name>
        <dbReference type="ChEBI" id="CHEBI:29105"/>
    </ligand>
</feature>
<dbReference type="InterPro" id="IPR036589">
    <property type="entry name" value="HCY_dom_sf"/>
</dbReference>
<evidence type="ECO:0000256" key="1">
    <source>
        <dbReference type="ARBA" id="ARBA00022603"/>
    </source>
</evidence>
<accession>A0A6B9GI05</accession>
<evidence type="ECO:0000313" key="7">
    <source>
        <dbReference type="Proteomes" id="UP000502005"/>
    </source>
</evidence>
<evidence type="ECO:0000259" key="5">
    <source>
        <dbReference type="PROSITE" id="PS50970"/>
    </source>
</evidence>
<dbReference type="GO" id="GO:0008168">
    <property type="term" value="F:methyltransferase activity"/>
    <property type="evidence" value="ECO:0007669"/>
    <property type="project" value="UniProtKB-UniRule"/>
</dbReference>
<dbReference type="PROSITE" id="PS50970">
    <property type="entry name" value="HCY"/>
    <property type="match status" value="1"/>
</dbReference>
<keyword evidence="6" id="KW-0614">Plasmid</keyword>
<dbReference type="GO" id="GO:0009086">
    <property type="term" value="P:methionine biosynthetic process"/>
    <property type="evidence" value="ECO:0007669"/>
    <property type="project" value="InterPro"/>
</dbReference>
<dbReference type="GO" id="GO:0008270">
    <property type="term" value="F:zinc ion binding"/>
    <property type="evidence" value="ECO:0007669"/>
    <property type="project" value="InterPro"/>
</dbReference>
<proteinExistence type="predicted"/>
<feature type="binding site" evidence="3 4">
    <location>
        <position position="207"/>
    </location>
    <ligand>
        <name>Zn(2+)</name>
        <dbReference type="ChEBI" id="CHEBI:29105"/>
    </ligand>
</feature>
<keyword evidence="3 4" id="KW-0862">Zinc</keyword>
<dbReference type="GO" id="GO:0032259">
    <property type="term" value="P:methylation"/>
    <property type="evidence" value="ECO:0007669"/>
    <property type="project" value="UniProtKB-KW"/>
</dbReference>
<organism evidence="6 7">
    <name type="scientific">Pantoea cypripedii</name>
    <name type="common">Pectobacterium cypripedii</name>
    <name type="synonym">Erwinia cypripedii</name>
    <dbReference type="NCBI Taxonomy" id="55209"/>
    <lineage>
        <taxon>Bacteria</taxon>
        <taxon>Pseudomonadati</taxon>
        <taxon>Pseudomonadota</taxon>
        <taxon>Gammaproteobacteria</taxon>
        <taxon>Enterobacterales</taxon>
        <taxon>Erwiniaceae</taxon>
        <taxon>Pantoea</taxon>
    </lineage>
</organism>
<sequence>MTIKIEILDGGMGRLLEAIGAPFRLPEWSALSLIEAPEYVTEAHQLYAESGASILTTNSYGLVPGMLGQERFDNEAEALANRAGALAREVADQYKNIRVAGSIPPLFESYRPDLYQADQAAAILRPLISGLKPFIDIWLIETQSSIRESLDALKEIRRYSDAPVYISYTLKDEVGRTSPSQLRSGEDIAEMVQHILPTGVAAILFNCSQPEVMSDAIQKTVSAIQQSGHITVRVGVYANAFLPEPPSDTPYAGISQLRPDMDPPHYLAWAQKWLDDGASIIGGCCGIGPEHISFIRQHLGEISPVQSIHLREI</sequence>
<comment type="cofactor">
    <cofactor evidence="3">
        <name>Zn(2+)</name>
        <dbReference type="ChEBI" id="CHEBI:29105"/>
    </cofactor>
    <text evidence="3">Binds 1 zinc ion per subunit.</text>
</comment>
<reference evidence="6 7" key="1">
    <citation type="submission" date="2017-11" db="EMBL/GenBank/DDBJ databases">
        <title>Genome sequence of Pantoea cypripedii NE1.</title>
        <authorList>
            <person name="Nascimento F.X."/>
        </authorList>
    </citation>
    <scope>NUCLEOTIDE SEQUENCE [LARGE SCALE GENOMIC DNA]</scope>
    <source>
        <strain evidence="6 7">NE1</strain>
        <plasmid evidence="7">pne1b</plasmid>
    </source>
</reference>
<dbReference type="InterPro" id="IPR017226">
    <property type="entry name" value="BHMT-like"/>
</dbReference>